<protein>
    <submittedName>
        <fullName evidence="4">Fumarylacetoacetate hydrolase family protein</fullName>
    </submittedName>
</protein>
<dbReference type="InterPro" id="IPR050772">
    <property type="entry name" value="Hydratase-Decarb/MhpD_sf"/>
</dbReference>
<dbReference type="Pfam" id="PF01557">
    <property type="entry name" value="FAA_hydrolase"/>
    <property type="match status" value="1"/>
</dbReference>
<evidence type="ECO:0000259" key="3">
    <source>
        <dbReference type="Pfam" id="PF01557"/>
    </source>
</evidence>
<keyword evidence="1" id="KW-0456">Lyase</keyword>
<dbReference type="RefSeq" id="WP_083526552.1">
    <property type="nucleotide sequence ID" value="NZ_BCNT01000004.1"/>
</dbReference>
<comment type="caution">
    <text evidence="4">The sequence shown here is derived from an EMBL/GenBank/DDBJ whole genome shotgun (WGS) entry which is preliminary data.</text>
</comment>
<dbReference type="SUPFAM" id="SSF56529">
    <property type="entry name" value="FAH"/>
    <property type="match status" value="1"/>
</dbReference>
<dbReference type="GO" id="GO:0016787">
    <property type="term" value="F:hydrolase activity"/>
    <property type="evidence" value="ECO:0007669"/>
    <property type="project" value="UniProtKB-KW"/>
</dbReference>
<dbReference type="InterPro" id="IPR011234">
    <property type="entry name" value="Fumarylacetoacetase-like_C"/>
</dbReference>
<dbReference type="EMBL" id="JBHUMV010000002">
    <property type="protein sequence ID" value="MFD2753496.1"/>
    <property type="molecule type" value="Genomic_DNA"/>
</dbReference>
<dbReference type="InterPro" id="IPR036663">
    <property type="entry name" value="Fumarylacetoacetase_C_sf"/>
</dbReference>
<accession>A0ABW5UIY0</accession>
<gene>
    <name evidence="4" type="ORF">ACFSW6_05320</name>
</gene>
<reference evidence="5" key="1">
    <citation type="journal article" date="2019" name="Int. J. Syst. Evol. Microbiol.">
        <title>The Global Catalogue of Microorganisms (GCM) 10K type strain sequencing project: providing services to taxonomists for standard genome sequencing and annotation.</title>
        <authorList>
            <consortium name="The Broad Institute Genomics Platform"/>
            <consortium name="The Broad Institute Genome Sequencing Center for Infectious Disease"/>
            <person name="Wu L."/>
            <person name="Ma J."/>
        </authorList>
    </citation>
    <scope>NUCLEOTIDE SEQUENCE [LARGE SCALE GENOMIC DNA]</scope>
    <source>
        <strain evidence="5">TISTR 1906</strain>
    </source>
</reference>
<feature type="domain" description="Fumarylacetoacetase-like C-terminal" evidence="3">
    <location>
        <begin position="145"/>
        <end position="303"/>
    </location>
</feature>
<keyword evidence="4" id="KW-0378">Hydrolase</keyword>
<name>A0ABW5UIY0_9BURK</name>
<organism evidence="4 5">
    <name type="scientific">Comamonas terrae</name>
    <dbReference type="NCBI Taxonomy" id="673548"/>
    <lineage>
        <taxon>Bacteria</taxon>
        <taxon>Pseudomonadati</taxon>
        <taxon>Pseudomonadota</taxon>
        <taxon>Betaproteobacteria</taxon>
        <taxon>Burkholderiales</taxon>
        <taxon>Comamonadaceae</taxon>
        <taxon>Comamonas</taxon>
    </lineage>
</organism>
<sequence length="307" mass="32965">MPENNECEKSGCGPAPFANTPPIGLAPELQEQQDVLPDWKTLAPALHEDSYATADALWWSRKLGQTMALGADVAPLMRGEDDARQVQRALARAYGWWPADRAPRYWKSGAASRAARLLHVPLPEDGVHLDRPVAPAPQAVFNLRGVEAEVALRLGREVTAEQALALTAQGALELIDGVAVAIEWVDVRWRDGLQAPALALLADGQCHGGLALGPWLPASVLLGRDWAQQVCTVQVNGGDPPRFAGTHSLGDPAWLLADWLQHVAAEYGSVPAGTVVTTGTWCGCQKLQAGDRFDIAFEGLGQLGWQF</sequence>
<dbReference type="Proteomes" id="UP001597463">
    <property type="component" value="Unassembled WGS sequence"/>
</dbReference>
<evidence type="ECO:0000256" key="2">
    <source>
        <dbReference type="SAM" id="MobiDB-lite"/>
    </source>
</evidence>
<evidence type="ECO:0000256" key="1">
    <source>
        <dbReference type="ARBA" id="ARBA00023239"/>
    </source>
</evidence>
<proteinExistence type="predicted"/>
<evidence type="ECO:0000313" key="5">
    <source>
        <dbReference type="Proteomes" id="UP001597463"/>
    </source>
</evidence>
<evidence type="ECO:0000313" key="4">
    <source>
        <dbReference type="EMBL" id="MFD2753496.1"/>
    </source>
</evidence>
<keyword evidence="5" id="KW-1185">Reference proteome</keyword>
<dbReference type="PANTHER" id="PTHR30143:SF0">
    <property type="entry name" value="2-KETO-4-PENTENOATE HYDRATASE"/>
    <property type="match status" value="1"/>
</dbReference>
<dbReference type="PANTHER" id="PTHR30143">
    <property type="entry name" value="ACID HYDRATASE"/>
    <property type="match status" value="1"/>
</dbReference>
<dbReference type="Gene3D" id="3.90.850.10">
    <property type="entry name" value="Fumarylacetoacetase-like, C-terminal domain"/>
    <property type="match status" value="1"/>
</dbReference>
<feature type="region of interest" description="Disordered" evidence="2">
    <location>
        <begin position="1"/>
        <end position="24"/>
    </location>
</feature>